<dbReference type="GO" id="GO:0003746">
    <property type="term" value="F:translation elongation factor activity"/>
    <property type="evidence" value="ECO:0007669"/>
    <property type="project" value="InterPro"/>
</dbReference>
<dbReference type="Pfam" id="PF09106">
    <property type="entry name" value="WHD_2nd_SelB"/>
    <property type="match status" value="1"/>
</dbReference>
<dbReference type="GO" id="GO:0001514">
    <property type="term" value="P:selenocysteine incorporation"/>
    <property type="evidence" value="ECO:0007669"/>
    <property type="project" value="InterPro"/>
</dbReference>
<feature type="non-terminal residue" evidence="5">
    <location>
        <position position="242"/>
    </location>
</feature>
<reference evidence="5" key="1">
    <citation type="submission" date="2018-05" db="EMBL/GenBank/DDBJ databases">
        <authorList>
            <person name="Lanie J.A."/>
            <person name="Ng W.-L."/>
            <person name="Kazmierczak K.M."/>
            <person name="Andrzejewski T.M."/>
            <person name="Davidsen T.M."/>
            <person name="Wayne K.J."/>
            <person name="Tettelin H."/>
            <person name="Glass J.I."/>
            <person name="Rusch D."/>
            <person name="Podicherti R."/>
            <person name="Tsui H.-C.T."/>
            <person name="Winkler M.E."/>
        </authorList>
    </citation>
    <scope>NUCLEOTIDE SEQUENCE</scope>
</reference>
<evidence type="ECO:0000256" key="2">
    <source>
        <dbReference type="ARBA" id="ARBA00023134"/>
    </source>
</evidence>
<dbReference type="GO" id="GO:0005525">
    <property type="term" value="F:GTP binding"/>
    <property type="evidence" value="ECO:0007669"/>
    <property type="project" value="UniProtKB-KW"/>
</dbReference>
<dbReference type="InterPro" id="IPR036390">
    <property type="entry name" value="WH_DNA-bd_sf"/>
</dbReference>
<sequence length="242" mass="27599">RLHKGTAEVIGRIVILDQEELAPGAEGYIQFRLESPIVAERYERFIIRGFSSMRLLGGGRFLDVYPQKHRRFRQSVLQHLAAITEANPATLIEQVLHDAYGEQRVRTIQELTHITNLPANVVQKQVDRLVEEGTFLRFTNGAVIHCDWYDRLRNEILSHLETLHKEQRLKETVPRESIRARLSSPIKDAVHDVLLKDLINENKIVQIGHSIKLPSHEVKLTAAEKKIRDAMEQAGTADGISV</sequence>
<evidence type="ECO:0000313" key="5">
    <source>
        <dbReference type="EMBL" id="SVE29166.1"/>
    </source>
</evidence>
<dbReference type="SUPFAM" id="SSF50465">
    <property type="entry name" value="EF-Tu/eEF-1alpha/eIF2-gamma C-terminal domain"/>
    <property type="match status" value="1"/>
</dbReference>
<organism evidence="5">
    <name type="scientific">marine metagenome</name>
    <dbReference type="NCBI Taxonomy" id="408172"/>
    <lineage>
        <taxon>unclassified sequences</taxon>
        <taxon>metagenomes</taxon>
        <taxon>ecological metagenomes</taxon>
    </lineage>
</organism>
<dbReference type="AlphaFoldDB" id="A0A383C9T3"/>
<keyword evidence="2" id="KW-0342">GTP-binding</keyword>
<evidence type="ECO:0000259" key="4">
    <source>
        <dbReference type="Pfam" id="PF25461"/>
    </source>
</evidence>
<dbReference type="EMBL" id="UINC01207181">
    <property type="protein sequence ID" value="SVE29166.1"/>
    <property type="molecule type" value="Genomic_DNA"/>
</dbReference>
<dbReference type="InterPro" id="IPR009001">
    <property type="entry name" value="Transl_elong_EF1A/Init_IF2_C"/>
</dbReference>
<dbReference type="CDD" id="cd15491">
    <property type="entry name" value="selB_III"/>
    <property type="match status" value="1"/>
</dbReference>
<feature type="non-terminal residue" evidence="5">
    <location>
        <position position="1"/>
    </location>
</feature>
<feature type="domain" description="Translation elongation factor SelB winged helix type 2" evidence="3">
    <location>
        <begin position="157"/>
        <end position="213"/>
    </location>
</feature>
<dbReference type="Pfam" id="PF25461">
    <property type="entry name" value="Beta-barrel_SelB"/>
    <property type="match status" value="1"/>
</dbReference>
<dbReference type="InterPro" id="IPR015190">
    <property type="entry name" value="Elong_fac_SelB-wing-hlx_typ-2"/>
</dbReference>
<evidence type="ECO:0000259" key="3">
    <source>
        <dbReference type="Pfam" id="PF09106"/>
    </source>
</evidence>
<gene>
    <name evidence="5" type="ORF">METZ01_LOCUS482020</name>
</gene>
<protein>
    <submittedName>
        <fullName evidence="5">Uncharacterized protein</fullName>
    </submittedName>
</protein>
<keyword evidence="1" id="KW-0547">Nucleotide-binding</keyword>
<dbReference type="InterPro" id="IPR057335">
    <property type="entry name" value="Beta-barrel_SelB"/>
</dbReference>
<name>A0A383C9T3_9ZZZZ</name>
<feature type="domain" description="Selenocysteine-specific elongation factor beta-barrel" evidence="4">
    <location>
        <begin position="2"/>
        <end position="68"/>
    </location>
</feature>
<dbReference type="GO" id="GO:0003723">
    <property type="term" value="F:RNA binding"/>
    <property type="evidence" value="ECO:0007669"/>
    <property type="project" value="InterPro"/>
</dbReference>
<proteinExistence type="predicted"/>
<dbReference type="SUPFAM" id="SSF46785">
    <property type="entry name" value="Winged helix' DNA-binding domain"/>
    <property type="match status" value="1"/>
</dbReference>
<dbReference type="GO" id="GO:0005737">
    <property type="term" value="C:cytoplasm"/>
    <property type="evidence" value="ECO:0007669"/>
    <property type="project" value="InterPro"/>
</dbReference>
<evidence type="ECO:0000256" key="1">
    <source>
        <dbReference type="ARBA" id="ARBA00022741"/>
    </source>
</evidence>
<dbReference type="Gene3D" id="1.10.10.2770">
    <property type="match status" value="1"/>
</dbReference>
<accession>A0A383C9T3</accession>